<reference evidence="1 2" key="1">
    <citation type="submission" date="2015-04" db="EMBL/GenBank/DDBJ databases">
        <title>Comparative genomics of rhizobia nodulating Arachis hypogaea in China.</title>
        <authorList>
            <person name="Li Y."/>
        </authorList>
    </citation>
    <scope>NUCLEOTIDE SEQUENCE [LARGE SCALE GENOMIC DNA]</scope>
    <source>
        <strain evidence="1 2">CCBAU 51787</strain>
    </source>
</reference>
<dbReference type="Gene3D" id="2.30.300.10">
    <property type="entry name" value="Baseplate protein-like domain - beta roll fold"/>
    <property type="match status" value="1"/>
</dbReference>
<gene>
    <name evidence="1" type="ORF">XH94_09525</name>
</gene>
<dbReference type="EMBL" id="LBJM01000023">
    <property type="protein sequence ID" value="RXH41073.1"/>
    <property type="molecule type" value="Genomic_DNA"/>
</dbReference>
<dbReference type="Gene3D" id="3.55.50.10">
    <property type="entry name" value="Baseplate protein-like domains"/>
    <property type="match status" value="1"/>
</dbReference>
<dbReference type="RefSeq" id="WP_128944332.1">
    <property type="nucleotide sequence ID" value="NZ_LBJM01000023.1"/>
</dbReference>
<name>A0A4Q0SMU0_9BRAD</name>
<evidence type="ECO:0008006" key="3">
    <source>
        <dbReference type="Google" id="ProtNLM"/>
    </source>
</evidence>
<organism evidence="1 2">
    <name type="scientific">Bradyrhizobium zhanjiangense</name>
    <dbReference type="NCBI Taxonomy" id="1325107"/>
    <lineage>
        <taxon>Bacteria</taxon>
        <taxon>Pseudomonadati</taxon>
        <taxon>Pseudomonadota</taxon>
        <taxon>Alphaproteobacteria</taxon>
        <taxon>Hyphomicrobiales</taxon>
        <taxon>Nitrobacteraceae</taxon>
        <taxon>Bradyrhizobium</taxon>
    </lineage>
</organism>
<evidence type="ECO:0000313" key="1">
    <source>
        <dbReference type="EMBL" id="RXH41073.1"/>
    </source>
</evidence>
<dbReference type="InterPro" id="IPR023399">
    <property type="entry name" value="Baseplate-like_2-layer_sand"/>
</dbReference>
<dbReference type="SUPFAM" id="SSF69279">
    <property type="entry name" value="Phage tail proteins"/>
    <property type="match status" value="2"/>
</dbReference>
<dbReference type="Gene3D" id="3.30.1920.10">
    <property type="entry name" value="Baseplate protein-like domains - 2 layer sandwich fold"/>
    <property type="match status" value="1"/>
</dbReference>
<dbReference type="Proteomes" id="UP000290565">
    <property type="component" value="Unassembled WGS sequence"/>
</dbReference>
<protein>
    <recommendedName>
        <fullName evidence="3">Mu P family protein</fullName>
    </recommendedName>
</protein>
<evidence type="ECO:0000313" key="2">
    <source>
        <dbReference type="Proteomes" id="UP000290565"/>
    </source>
</evidence>
<dbReference type="AlphaFoldDB" id="A0A4Q0SMU0"/>
<sequence>MPKPQEICEVTAFGEKYSNWKTVEVTRSIADDVVIHVMLTVAEISSNAKSLSDLKLKPGDPVTVKLAGREALDGWVYLRQAAADGYQHAVQIGIASRSQHVIASTVDCKPGQYKNQTLQQIVSSCFAKVGVNFTIIGNPPGANLPFKRVSEHMGERRFDFAARLCAMRNIHMVDSASGVIGFRGPAATSGLEITEGRNMLRGRVLLQTWDQVDPIVINGQDHSNESGDDNRATKGVASIPGFRRPARFAAEETGNNAEMQMRAAHEKDFVLLKMVDGDVSVPGWLTRDGSLWMEHVREIITLNSPLLLPSNSMRFMIKGVVHRQSSEGGTTTDVLLCDTLGVGGGGQEPVHLDDQSGGAQAH</sequence>
<accession>A0A4Q0SMU0</accession>
<proteinExistence type="predicted"/>
<comment type="caution">
    <text evidence="1">The sequence shown here is derived from an EMBL/GenBank/DDBJ whole genome shotgun (WGS) entry which is preliminary data.</text>
</comment>